<gene>
    <name evidence="1" type="ORF">PPRIM_AZ9-3.1.T0830004</name>
</gene>
<dbReference type="Proteomes" id="UP000688137">
    <property type="component" value="Unassembled WGS sequence"/>
</dbReference>
<reference evidence="1" key="1">
    <citation type="submission" date="2021-01" db="EMBL/GenBank/DDBJ databases">
        <authorList>
            <consortium name="Genoscope - CEA"/>
            <person name="William W."/>
        </authorList>
    </citation>
    <scope>NUCLEOTIDE SEQUENCE</scope>
</reference>
<organism evidence="1 2">
    <name type="scientific">Paramecium primaurelia</name>
    <dbReference type="NCBI Taxonomy" id="5886"/>
    <lineage>
        <taxon>Eukaryota</taxon>
        <taxon>Sar</taxon>
        <taxon>Alveolata</taxon>
        <taxon>Ciliophora</taxon>
        <taxon>Intramacronucleata</taxon>
        <taxon>Oligohymenophorea</taxon>
        <taxon>Peniculida</taxon>
        <taxon>Parameciidae</taxon>
        <taxon>Paramecium</taxon>
    </lineage>
</organism>
<dbReference type="AlphaFoldDB" id="A0A8S1NCZ9"/>
<keyword evidence="2" id="KW-1185">Reference proteome</keyword>
<evidence type="ECO:0000313" key="1">
    <source>
        <dbReference type="EMBL" id="CAD8089129.1"/>
    </source>
</evidence>
<sequence>MVLQLQTQYIKWINLSLLNITKQVINYGDQKLNNHELAFFCGIQNMDVVKILNFEPDYYFDYYNCIMIEILAFQFVVIKQLLEKNVMMVIMILLMDIQIVNINVKSILIIVQILLFKQKSIYRQSSYKIKISEYKLAYDLDVISLSCKFKFCICIKTLCLQCNNDTTIYLRFFVEILSIKNIQEYLFLISINGDLFILICGDALINPIVEECDVQSGDGYINYKKQNVYVCGKQHCSTGKICDKECAQCLSLDLINFIFKSYIDGYYNIEDKCILCDSNFIRFKLSSNLCTSCYRSDCDQFLVFLQIKKLSIVIPFFVMELQLNHMGSGMIINKIIEMEFSDNEINRMKDINPQRIILMI</sequence>
<accession>A0A8S1NCZ9</accession>
<evidence type="ECO:0000313" key="2">
    <source>
        <dbReference type="Proteomes" id="UP000688137"/>
    </source>
</evidence>
<dbReference type="EMBL" id="CAJJDM010000086">
    <property type="protein sequence ID" value="CAD8089129.1"/>
    <property type="molecule type" value="Genomic_DNA"/>
</dbReference>
<proteinExistence type="predicted"/>
<comment type="caution">
    <text evidence="1">The sequence shown here is derived from an EMBL/GenBank/DDBJ whole genome shotgun (WGS) entry which is preliminary data.</text>
</comment>
<protein>
    <submittedName>
        <fullName evidence="1">Uncharacterized protein</fullName>
    </submittedName>
</protein>
<name>A0A8S1NCZ9_PARPR</name>